<feature type="domain" description="Transglycosylase SLT" evidence="3">
    <location>
        <begin position="119"/>
        <end position="216"/>
    </location>
</feature>
<reference evidence="5" key="1">
    <citation type="submission" date="2011-06" db="EMBL/GenBank/DDBJ databases">
        <title>Complete genome sequence of Paenibacillus mucilaginosus KNP414.</title>
        <authorList>
            <person name="Wang J."/>
            <person name="Hu S."/>
            <person name="Hu X."/>
            <person name="Zhang B."/>
            <person name="Dong D."/>
            <person name="Zhang S."/>
            <person name="Zhao K."/>
            <person name="Wu D."/>
        </authorList>
    </citation>
    <scope>NUCLEOTIDE SEQUENCE [LARGE SCALE GENOMIC DNA]</scope>
    <source>
        <strain evidence="5">KNP414</strain>
    </source>
</reference>
<dbReference type="SUPFAM" id="SSF53955">
    <property type="entry name" value="Lysozyme-like"/>
    <property type="match status" value="1"/>
</dbReference>
<dbReference type="PROSITE" id="PS00922">
    <property type="entry name" value="TRANSGLYCOSYLASE"/>
    <property type="match status" value="1"/>
</dbReference>
<dbReference type="Gene3D" id="1.10.530.10">
    <property type="match status" value="1"/>
</dbReference>
<dbReference type="InterPro" id="IPR000189">
    <property type="entry name" value="Transglyc_AS"/>
</dbReference>
<dbReference type="GO" id="GO:0016020">
    <property type="term" value="C:membrane"/>
    <property type="evidence" value="ECO:0007669"/>
    <property type="project" value="InterPro"/>
</dbReference>
<evidence type="ECO:0000313" key="4">
    <source>
        <dbReference type="EMBL" id="AEI42635.1"/>
    </source>
</evidence>
<sequence>MYNRRDNRKQEENPDTMSINSVPAMDPRTIKELLQLQILAKSSLLSGGSGASTADDGEFSELLNQLMAMQENAAPSTDKGAASIKPALIPAGISSAPAVEGQAVRSESKGSKPTSYDAMIEAAGRKFGVDTSLIKGVIQAESSFNPNAQSHAGAKGLMQLMDATAQGLGVRNSFDPEQNIEGGTKYLANLLEKYDGNTGMALAAYNGGPARLKRLGIQSDQELMEKLHLFPKETQGYVRKVLQFKEGFEV</sequence>
<evidence type="ECO:0000256" key="2">
    <source>
        <dbReference type="SAM" id="MobiDB-lite"/>
    </source>
</evidence>
<reference evidence="4 5" key="2">
    <citation type="journal article" date="2013" name="Genome Announc.">
        <title>Genome Sequence of Growth-Improving Paenibacillus mucilaginosus Strain KNP414.</title>
        <authorList>
            <person name="Lu J.J."/>
            <person name="Wang J.F."/>
            <person name="Hu X.F."/>
        </authorList>
    </citation>
    <scope>NUCLEOTIDE SEQUENCE [LARGE SCALE GENOMIC DNA]</scope>
    <source>
        <strain evidence="4 5">KNP414</strain>
    </source>
</reference>
<dbReference type="Pfam" id="PF01464">
    <property type="entry name" value="SLT"/>
    <property type="match status" value="1"/>
</dbReference>
<dbReference type="CDD" id="cd16896">
    <property type="entry name" value="LT_Slt70-like"/>
    <property type="match status" value="1"/>
</dbReference>
<gene>
    <name evidence="4" type="ordered locus">KNP414_04102</name>
</gene>
<organism evidence="4 5">
    <name type="scientific">Paenibacillus mucilaginosus (strain KNP414)</name>
    <dbReference type="NCBI Taxonomy" id="1036673"/>
    <lineage>
        <taxon>Bacteria</taxon>
        <taxon>Bacillati</taxon>
        <taxon>Bacillota</taxon>
        <taxon>Bacilli</taxon>
        <taxon>Bacillales</taxon>
        <taxon>Paenibacillaceae</taxon>
        <taxon>Paenibacillus</taxon>
    </lineage>
</organism>
<dbReference type="InterPro" id="IPR023346">
    <property type="entry name" value="Lysozyme-like_dom_sf"/>
</dbReference>
<protein>
    <submittedName>
        <fullName evidence="4">Lytic transglycosylase catalytic</fullName>
    </submittedName>
</protein>
<comment type="similarity">
    <text evidence="1">Belongs to the transglycosylase Slt family.</text>
</comment>
<evidence type="ECO:0000259" key="3">
    <source>
        <dbReference type="Pfam" id="PF01464"/>
    </source>
</evidence>
<dbReference type="KEGG" id="pms:KNP414_04102"/>
<dbReference type="PANTHER" id="PTHR37423:SF2">
    <property type="entry name" value="MEMBRANE-BOUND LYTIC MUREIN TRANSGLYCOSYLASE C"/>
    <property type="match status" value="1"/>
</dbReference>
<feature type="region of interest" description="Disordered" evidence="2">
    <location>
        <begin position="1"/>
        <end position="22"/>
    </location>
</feature>
<dbReference type="AlphaFoldDB" id="F8FDS0"/>
<name>F8FDS0_PAEMK</name>
<dbReference type="EMBL" id="CP002869">
    <property type="protein sequence ID" value="AEI42635.1"/>
    <property type="molecule type" value="Genomic_DNA"/>
</dbReference>
<dbReference type="PANTHER" id="PTHR37423">
    <property type="entry name" value="SOLUBLE LYTIC MUREIN TRANSGLYCOSYLASE-RELATED"/>
    <property type="match status" value="1"/>
</dbReference>
<feature type="compositionally biased region" description="Basic and acidic residues" evidence="2">
    <location>
        <begin position="1"/>
        <end position="12"/>
    </location>
</feature>
<dbReference type="GO" id="GO:0008933">
    <property type="term" value="F:peptidoglycan lytic transglycosylase activity"/>
    <property type="evidence" value="ECO:0007669"/>
    <property type="project" value="InterPro"/>
</dbReference>
<proteinExistence type="inferred from homology"/>
<evidence type="ECO:0000313" key="5">
    <source>
        <dbReference type="Proteomes" id="UP000006620"/>
    </source>
</evidence>
<dbReference type="HOGENOM" id="CLU_065765_4_1_9"/>
<evidence type="ECO:0000256" key="1">
    <source>
        <dbReference type="ARBA" id="ARBA00007734"/>
    </source>
</evidence>
<dbReference type="PATRIC" id="fig|1036673.3.peg.3777"/>
<dbReference type="GO" id="GO:0000270">
    <property type="term" value="P:peptidoglycan metabolic process"/>
    <property type="evidence" value="ECO:0007669"/>
    <property type="project" value="InterPro"/>
</dbReference>
<dbReference type="Proteomes" id="UP000006620">
    <property type="component" value="Chromosome"/>
</dbReference>
<dbReference type="InterPro" id="IPR008258">
    <property type="entry name" value="Transglycosylase_SLT_dom_1"/>
</dbReference>
<accession>F8FDS0</accession>